<dbReference type="RefSeq" id="WP_014454263.1">
    <property type="nucleotide sequence ID" value="NC_017098.1"/>
</dbReference>
<dbReference type="InterPro" id="IPR005467">
    <property type="entry name" value="His_kinase_dom"/>
</dbReference>
<dbReference type="Proteomes" id="UP000007383">
    <property type="component" value="Chromosome"/>
</dbReference>
<evidence type="ECO:0000256" key="3">
    <source>
        <dbReference type="ARBA" id="ARBA00022553"/>
    </source>
</evidence>
<name>H9UFH2_SPIAZ</name>
<comment type="catalytic activity">
    <reaction evidence="1">
        <text>ATP + protein L-histidine = ADP + protein N-phospho-L-histidine.</text>
        <dbReference type="EC" id="2.7.13.3"/>
    </reaction>
</comment>
<feature type="domain" description="Histidine kinase" evidence="5">
    <location>
        <begin position="444"/>
        <end position="665"/>
    </location>
</feature>
<dbReference type="InterPro" id="IPR011006">
    <property type="entry name" value="CheY-like_superfamily"/>
</dbReference>
<evidence type="ECO:0000256" key="4">
    <source>
        <dbReference type="PROSITE-ProRule" id="PRU00169"/>
    </source>
</evidence>
<keyword evidence="9" id="KW-1185">Reference proteome</keyword>
<gene>
    <name evidence="8" type="ordered locus">Spiaf_0156</name>
</gene>
<organism evidence="8 9">
    <name type="scientific">Spirochaeta africana (strain ATCC 700263 / DSM 8902 / Z-7692)</name>
    <dbReference type="NCBI Taxonomy" id="889378"/>
    <lineage>
        <taxon>Bacteria</taxon>
        <taxon>Pseudomonadati</taxon>
        <taxon>Spirochaetota</taxon>
        <taxon>Spirochaetia</taxon>
        <taxon>Spirochaetales</taxon>
        <taxon>Spirochaetaceae</taxon>
        <taxon>Spirochaeta</taxon>
    </lineage>
</organism>
<feature type="modified residue" description="4-aspartylphosphate" evidence="4">
    <location>
        <position position="745"/>
    </location>
</feature>
<dbReference type="STRING" id="889378.Spiaf_0156"/>
<dbReference type="CDD" id="cd00082">
    <property type="entry name" value="HisKA"/>
    <property type="match status" value="1"/>
</dbReference>
<dbReference type="PANTHER" id="PTHR45339:SF5">
    <property type="entry name" value="HISTIDINE KINASE"/>
    <property type="match status" value="1"/>
</dbReference>
<dbReference type="InterPro" id="IPR000014">
    <property type="entry name" value="PAS"/>
</dbReference>
<evidence type="ECO:0000313" key="8">
    <source>
        <dbReference type="EMBL" id="AFG36265.1"/>
    </source>
</evidence>
<dbReference type="Pfam" id="PF08447">
    <property type="entry name" value="PAS_3"/>
    <property type="match status" value="1"/>
</dbReference>
<dbReference type="eggNOG" id="COG2205">
    <property type="taxonomic scope" value="Bacteria"/>
</dbReference>
<dbReference type="InterPro" id="IPR003594">
    <property type="entry name" value="HATPase_dom"/>
</dbReference>
<dbReference type="SUPFAM" id="SSF47384">
    <property type="entry name" value="Homodimeric domain of signal transducing histidine kinase"/>
    <property type="match status" value="1"/>
</dbReference>
<dbReference type="InterPro" id="IPR035965">
    <property type="entry name" value="PAS-like_dom_sf"/>
</dbReference>
<feature type="domain" description="Response regulatory" evidence="6">
    <location>
        <begin position="696"/>
        <end position="815"/>
    </location>
</feature>
<dbReference type="Pfam" id="PF00512">
    <property type="entry name" value="HisKA"/>
    <property type="match status" value="1"/>
</dbReference>
<dbReference type="Pfam" id="PF02518">
    <property type="entry name" value="HATPase_c"/>
    <property type="match status" value="1"/>
</dbReference>
<dbReference type="PROSITE" id="PS50113">
    <property type="entry name" value="PAC"/>
    <property type="match status" value="1"/>
</dbReference>
<feature type="domain" description="PAC" evidence="7">
    <location>
        <begin position="375"/>
        <end position="426"/>
    </location>
</feature>
<dbReference type="HOGENOM" id="CLU_345422_0_0_12"/>
<dbReference type="InterPro" id="IPR003661">
    <property type="entry name" value="HisK_dim/P_dom"/>
</dbReference>
<evidence type="ECO:0000256" key="2">
    <source>
        <dbReference type="ARBA" id="ARBA00012438"/>
    </source>
</evidence>
<dbReference type="Gene3D" id="3.40.50.2300">
    <property type="match status" value="1"/>
</dbReference>
<dbReference type="PANTHER" id="PTHR45339">
    <property type="entry name" value="HYBRID SIGNAL TRANSDUCTION HISTIDINE KINASE J"/>
    <property type="match status" value="1"/>
</dbReference>
<dbReference type="SUPFAM" id="SSF52172">
    <property type="entry name" value="CheY-like"/>
    <property type="match status" value="1"/>
</dbReference>
<evidence type="ECO:0000259" key="6">
    <source>
        <dbReference type="PROSITE" id="PS50110"/>
    </source>
</evidence>
<dbReference type="Gene3D" id="1.10.287.130">
    <property type="match status" value="1"/>
</dbReference>
<sequence length="818" mass="90457">MTSHSEPLFHISPNAIARCRTVRPVGSGMPEIYFDEVNQSFCRLTGSTTSTILKTPARQLLPGLCTELSQLPGWQEPKLSSECDRDFERLLPELGRWVRISIRVLDTDRFALFLEDISHQHTAAELMEDYFQTRTSELDYPEIAERFRRLTGAQAAAFHLHCDSEYPSTTVAVAADPDLQEGLATLIGTPMLRNQVQLERLLRLFGDHEIIEVASLAGHLSSRHPYRPLLQRLEEKTLTGQKLIALIRSGERYVGHFTLVMPPGQHFSSHSMAGIFIREVGLLATRVPQDESDDNTLRELVTFSNQVPGGIYRFQQHPDGSFSVPFATSQLAELFGLPTADREITADELIDRVIPADRDPMLEAIQESAAGMSDWDHDFRVQHPQKGERWLHGLAHPTRKLDGSIVWSGYLTDITDRKSYEEALRQAKQAADEASRAKDYLIANVSHEVRTPLNGIMGMNQLMLETELSPDQQEYLLLTQQSIQRLTAVVDDLLDFSRITNGAVALHKRSYNPGETLRSLAEPYRLLARQKGVELDLQINPRLPEQVLGDADRVGQIVGNLLNNAVKFTDQGRIQLTASCTPGEEGSDTLVIEVRDTGIGFDSDTAERLFQPFRQGDGSLTRRFAGTGLGLAIVQELVDLMRGSVGAESSPGKGARFTVRLPLQDADGTDGECEASSPAVDRHSLTPDEVGTPKPAILIAEDDMINQRVIAHLVERLGYRTEMAATGQEAIDLLSAGEFALVLMDVQMPVLDGTDAARMIRTGAAGEHNRGIPIIAVTAHVQPEEQERFLAAGMDAIQTKPLNAEALSQQIAELLASR</sequence>
<evidence type="ECO:0000259" key="7">
    <source>
        <dbReference type="PROSITE" id="PS50113"/>
    </source>
</evidence>
<dbReference type="PRINTS" id="PR00344">
    <property type="entry name" value="BCTRLSENSOR"/>
</dbReference>
<keyword evidence="8" id="KW-0418">Kinase</keyword>
<dbReference type="PROSITE" id="PS50109">
    <property type="entry name" value="HIS_KIN"/>
    <property type="match status" value="1"/>
</dbReference>
<dbReference type="EC" id="2.7.13.3" evidence="2"/>
<dbReference type="InterPro" id="IPR013655">
    <property type="entry name" value="PAS_fold_3"/>
</dbReference>
<dbReference type="GO" id="GO:0000155">
    <property type="term" value="F:phosphorelay sensor kinase activity"/>
    <property type="evidence" value="ECO:0007669"/>
    <property type="project" value="InterPro"/>
</dbReference>
<dbReference type="InterPro" id="IPR001789">
    <property type="entry name" value="Sig_transdc_resp-reg_receiver"/>
</dbReference>
<accession>H9UFH2</accession>
<dbReference type="CDD" id="cd16922">
    <property type="entry name" value="HATPase_EvgS-ArcB-TorS-like"/>
    <property type="match status" value="1"/>
</dbReference>
<dbReference type="EMBL" id="CP003282">
    <property type="protein sequence ID" value="AFG36265.1"/>
    <property type="molecule type" value="Genomic_DNA"/>
</dbReference>
<dbReference type="Gene3D" id="3.30.565.10">
    <property type="entry name" value="Histidine kinase-like ATPase, C-terminal domain"/>
    <property type="match status" value="1"/>
</dbReference>
<dbReference type="AlphaFoldDB" id="H9UFH2"/>
<proteinExistence type="predicted"/>
<dbReference type="Gene3D" id="3.30.450.20">
    <property type="entry name" value="PAS domain"/>
    <property type="match status" value="1"/>
</dbReference>
<keyword evidence="8" id="KW-0808">Transferase</keyword>
<dbReference type="SUPFAM" id="SSF55785">
    <property type="entry name" value="PYP-like sensor domain (PAS domain)"/>
    <property type="match status" value="1"/>
</dbReference>
<dbReference type="Pfam" id="PF00072">
    <property type="entry name" value="Response_reg"/>
    <property type="match status" value="1"/>
</dbReference>
<dbReference type="CDD" id="cd00130">
    <property type="entry name" value="PAS"/>
    <property type="match status" value="1"/>
</dbReference>
<dbReference type="SUPFAM" id="SSF55874">
    <property type="entry name" value="ATPase domain of HSP90 chaperone/DNA topoisomerase II/histidine kinase"/>
    <property type="match status" value="1"/>
</dbReference>
<evidence type="ECO:0000313" key="9">
    <source>
        <dbReference type="Proteomes" id="UP000007383"/>
    </source>
</evidence>
<dbReference type="InterPro" id="IPR036890">
    <property type="entry name" value="HATPase_C_sf"/>
</dbReference>
<reference evidence="9" key="1">
    <citation type="journal article" date="2013" name="Stand. Genomic Sci.">
        <title>Complete genome sequence of the halophilic bacterium Spirochaeta africana type strain (Z-7692(T)) from the alkaline Lake Magadi in the East African Rift.</title>
        <authorList>
            <person name="Liolos K."/>
            <person name="Abt B."/>
            <person name="Scheuner C."/>
            <person name="Teshima H."/>
            <person name="Held B."/>
            <person name="Lapidus A."/>
            <person name="Nolan M."/>
            <person name="Lucas S."/>
            <person name="Deshpande S."/>
            <person name="Cheng J.F."/>
            <person name="Tapia R."/>
            <person name="Goodwin L.A."/>
            <person name="Pitluck S."/>
            <person name="Pagani I."/>
            <person name="Ivanova N."/>
            <person name="Mavromatis K."/>
            <person name="Mikhailova N."/>
            <person name="Huntemann M."/>
            <person name="Pati A."/>
            <person name="Chen A."/>
            <person name="Palaniappan K."/>
            <person name="Land M."/>
            <person name="Rohde M."/>
            <person name="Tindall B.J."/>
            <person name="Detter J.C."/>
            <person name="Goker M."/>
            <person name="Bristow J."/>
            <person name="Eisen J.A."/>
            <person name="Markowitz V."/>
            <person name="Hugenholtz P."/>
            <person name="Woyke T."/>
            <person name="Klenk H.P."/>
            <person name="Kyrpides N.C."/>
        </authorList>
    </citation>
    <scope>NUCLEOTIDE SEQUENCE</scope>
    <source>
        <strain evidence="9">ATCC 700263 / DSM 8902 / Z-7692</strain>
    </source>
</reference>
<dbReference type="FunFam" id="3.30.565.10:FF:000010">
    <property type="entry name" value="Sensor histidine kinase RcsC"/>
    <property type="match status" value="1"/>
</dbReference>
<protein>
    <recommendedName>
        <fullName evidence="2">histidine kinase</fullName>
        <ecNumber evidence="2">2.7.13.3</ecNumber>
    </recommendedName>
</protein>
<dbReference type="InterPro" id="IPR004358">
    <property type="entry name" value="Sig_transdc_His_kin-like_C"/>
</dbReference>
<dbReference type="SMART" id="SM00448">
    <property type="entry name" value="REC"/>
    <property type="match status" value="1"/>
</dbReference>
<dbReference type="InterPro" id="IPR000700">
    <property type="entry name" value="PAS-assoc_C"/>
</dbReference>
<keyword evidence="3 4" id="KW-0597">Phosphoprotein</keyword>
<dbReference type="PROSITE" id="PS50110">
    <property type="entry name" value="RESPONSE_REGULATORY"/>
    <property type="match status" value="1"/>
</dbReference>
<evidence type="ECO:0000259" key="5">
    <source>
        <dbReference type="PROSITE" id="PS50109"/>
    </source>
</evidence>
<dbReference type="InterPro" id="IPR036097">
    <property type="entry name" value="HisK_dim/P_sf"/>
</dbReference>
<dbReference type="OrthoDB" id="6192248at2"/>
<dbReference type="PATRIC" id="fig|889378.3.peg.159"/>
<dbReference type="KEGG" id="sfc:Spiaf_0156"/>
<dbReference type="CDD" id="cd17546">
    <property type="entry name" value="REC_hyHK_CKI1_RcsC-like"/>
    <property type="match status" value="1"/>
</dbReference>
<dbReference type="SMART" id="SM00387">
    <property type="entry name" value="HATPase_c"/>
    <property type="match status" value="1"/>
</dbReference>
<dbReference type="SMART" id="SM00388">
    <property type="entry name" value="HisKA"/>
    <property type="match status" value="1"/>
</dbReference>
<evidence type="ECO:0000256" key="1">
    <source>
        <dbReference type="ARBA" id="ARBA00000085"/>
    </source>
</evidence>